<dbReference type="GO" id="GO:0006412">
    <property type="term" value="P:translation"/>
    <property type="evidence" value="ECO:0007669"/>
    <property type="project" value="UniProtKB-UniRule"/>
</dbReference>
<comment type="caution">
    <text evidence="9">The sequence shown here is derived from an EMBL/GenBank/DDBJ whole genome shotgun (WGS) entry which is preliminary data.</text>
</comment>
<dbReference type="Proteomes" id="UP000177707">
    <property type="component" value="Unassembled WGS sequence"/>
</dbReference>
<organism evidence="9 10">
    <name type="scientific">Candidatus Zambryskibacteria bacterium RIFCSPLOWO2_01_FULL_39_39</name>
    <dbReference type="NCBI Taxonomy" id="1802758"/>
    <lineage>
        <taxon>Bacteria</taxon>
        <taxon>Candidatus Zambryskiibacteriota</taxon>
    </lineage>
</organism>
<reference evidence="9 10" key="1">
    <citation type="journal article" date="2016" name="Nat. Commun.">
        <title>Thousands of microbial genomes shed light on interconnected biogeochemical processes in an aquifer system.</title>
        <authorList>
            <person name="Anantharaman K."/>
            <person name="Brown C.T."/>
            <person name="Hug L.A."/>
            <person name="Sharon I."/>
            <person name="Castelle C.J."/>
            <person name="Probst A.J."/>
            <person name="Thomas B.C."/>
            <person name="Singh A."/>
            <person name="Wilkins M.J."/>
            <person name="Karaoz U."/>
            <person name="Brodie E.L."/>
            <person name="Williams K.H."/>
            <person name="Hubbard S.S."/>
            <person name="Banfield J.F."/>
        </authorList>
    </citation>
    <scope>NUCLEOTIDE SEQUENCE [LARGE SCALE GENOMIC DNA]</scope>
</reference>
<comment type="similarity">
    <text evidence="1 7">Belongs to the amidase family. GatA subfamily.</text>
</comment>
<evidence type="ECO:0000313" key="9">
    <source>
        <dbReference type="EMBL" id="OHB01776.1"/>
    </source>
</evidence>
<dbReference type="EC" id="6.3.5.7" evidence="7"/>
<dbReference type="STRING" id="1802758.A3A96_04455"/>
<dbReference type="PROSITE" id="PS00571">
    <property type="entry name" value="AMIDASES"/>
    <property type="match status" value="1"/>
</dbReference>
<evidence type="ECO:0000256" key="4">
    <source>
        <dbReference type="ARBA" id="ARBA00022840"/>
    </source>
</evidence>
<feature type="active site" description="Charge relay system" evidence="7">
    <location>
        <position position="152"/>
    </location>
</feature>
<dbReference type="NCBIfam" id="TIGR00132">
    <property type="entry name" value="gatA"/>
    <property type="match status" value="1"/>
</dbReference>
<dbReference type="GO" id="GO:0050567">
    <property type="term" value="F:glutaminyl-tRNA synthase (glutamine-hydrolyzing) activity"/>
    <property type="evidence" value="ECO:0007669"/>
    <property type="project" value="UniProtKB-UniRule"/>
</dbReference>
<evidence type="ECO:0000256" key="5">
    <source>
        <dbReference type="ARBA" id="ARBA00022917"/>
    </source>
</evidence>
<evidence type="ECO:0000256" key="1">
    <source>
        <dbReference type="ARBA" id="ARBA00008069"/>
    </source>
</evidence>
<dbReference type="HAMAP" id="MF_00120">
    <property type="entry name" value="GatA"/>
    <property type="match status" value="1"/>
</dbReference>
<name>A0A1G2TWU1_9BACT</name>
<dbReference type="GO" id="GO:0005524">
    <property type="term" value="F:ATP binding"/>
    <property type="evidence" value="ECO:0007669"/>
    <property type="project" value="UniProtKB-KW"/>
</dbReference>
<dbReference type="AlphaFoldDB" id="A0A1G2TWU1"/>
<dbReference type="EMBL" id="MHWB01000010">
    <property type="protein sequence ID" value="OHB01776.1"/>
    <property type="molecule type" value="Genomic_DNA"/>
</dbReference>
<dbReference type="Gene3D" id="3.90.1300.10">
    <property type="entry name" value="Amidase signature (AS) domain"/>
    <property type="match status" value="1"/>
</dbReference>
<comment type="catalytic activity">
    <reaction evidence="6 7">
        <text>L-glutamyl-tRNA(Gln) + L-glutamine + ATP + H2O = L-glutaminyl-tRNA(Gln) + L-glutamate + ADP + phosphate + H(+)</text>
        <dbReference type="Rhea" id="RHEA:17521"/>
        <dbReference type="Rhea" id="RHEA-COMP:9681"/>
        <dbReference type="Rhea" id="RHEA-COMP:9684"/>
        <dbReference type="ChEBI" id="CHEBI:15377"/>
        <dbReference type="ChEBI" id="CHEBI:15378"/>
        <dbReference type="ChEBI" id="CHEBI:29985"/>
        <dbReference type="ChEBI" id="CHEBI:30616"/>
        <dbReference type="ChEBI" id="CHEBI:43474"/>
        <dbReference type="ChEBI" id="CHEBI:58359"/>
        <dbReference type="ChEBI" id="CHEBI:78520"/>
        <dbReference type="ChEBI" id="CHEBI:78521"/>
        <dbReference type="ChEBI" id="CHEBI:456216"/>
        <dbReference type="EC" id="6.3.5.7"/>
    </reaction>
</comment>
<dbReference type="PANTHER" id="PTHR11895:SF151">
    <property type="entry name" value="GLUTAMYL-TRNA(GLN) AMIDOTRANSFERASE SUBUNIT A"/>
    <property type="match status" value="1"/>
</dbReference>
<feature type="domain" description="Amidase" evidence="8">
    <location>
        <begin position="25"/>
        <end position="466"/>
    </location>
</feature>
<dbReference type="Pfam" id="PF01425">
    <property type="entry name" value="Amidase"/>
    <property type="match status" value="1"/>
</dbReference>
<evidence type="ECO:0000256" key="6">
    <source>
        <dbReference type="ARBA" id="ARBA00047407"/>
    </source>
</evidence>
<comment type="subunit">
    <text evidence="7">Heterotrimer of A, B and C subunits.</text>
</comment>
<sequence length="478" mass="52020">MNLSELTIKKARELLDSKQLSAIDLAKYYLKNIEEKNKDLNVYLEVFSDVIKQAEDAQKIINKGEAKELTGIPLAIKDNILIKGRKVSAASKILENYTATYDATVIKKLKEEGAVFLGRTNMDEFAMGGSTENSAFGVTKNPYDLERVAGGSSGGSAVAVAADIAMASLGSDTGGSVREPASFCGVLGLKPTYGSVSRYGLMAMGSSLDVIGPIAKTISDTEIIFNAIKGVDKMDSTSIEMESRILNPESRTIGVPYHLMNQEGISLDVKKNFEESVEKLKNLGFEIINISLPNIDKSLAVYYIIMPAEVSSNMARYDGVKYGLREDGDPSTPLGAGNLLDVYKKTRGKGFGKEVRRRIILGTYVLSTGYYDAYYGKALQVRRIIKDEFAQAFKKVDAILTPTTPSPAFKIGEKSDPLEMYLADIFTVTANIVGCPAISLPSGFAEIDGKKLPLGIQLTVPHMDEDILFNIGKKFLNE</sequence>
<gene>
    <name evidence="7" type="primary">gatA</name>
    <name evidence="9" type="ORF">A3A96_04455</name>
</gene>
<keyword evidence="4 7" id="KW-0067">ATP-binding</keyword>
<proteinExistence type="inferred from homology"/>
<evidence type="ECO:0000256" key="2">
    <source>
        <dbReference type="ARBA" id="ARBA00022598"/>
    </source>
</evidence>
<evidence type="ECO:0000313" key="10">
    <source>
        <dbReference type="Proteomes" id="UP000177707"/>
    </source>
</evidence>
<dbReference type="InterPro" id="IPR023631">
    <property type="entry name" value="Amidase_dom"/>
</dbReference>
<keyword evidence="2 7" id="KW-0436">Ligase</keyword>
<dbReference type="InterPro" id="IPR020556">
    <property type="entry name" value="Amidase_CS"/>
</dbReference>
<dbReference type="InterPro" id="IPR036928">
    <property type="entry name" value="AS_sf"/>
</dbReference>
<evidence type="ECO:0000256" key="7">
    <source>
        <dbReference type="HAMAP-Rule" id="MF_00120"/>
    </source>
</evidence>
<dbReference type="InterPro" id="IPR000120">
    <property type="entry name" value="Amidase"/>
</dbReference>
<protein>
    <recommendedName>
        <fullName evidence="7">Glutamyl-tRNA(Gln) amidotransferase subunit A</fullName>
        <shortName evidence="7">Glu-ADT subunit A</shortName>
        <ecNumber evidence="7">6.3.5.7</ecNumber>
    </recommendedName>
</protein>
<dbReference type="SUPFAM" id="SSF75304">
    <property type="entry name" value="Amidase signature (AS) enzymes"/>
    <property type="match status" value="1"/>
</dbReference>
<accession>A0A1G2TWU1</accession>
<dbReference type="GO" id="GO:0030956">
    <property type="term" value="C:glutamyl-tRNA(Gln) amidotransferase complex"/>
    <property type="evidence" value="ECO:0007669"/>
    <property type="project" value="InterPro"/>
</dbReference>
<evidence type="ECO:0000256" key="3">
    <source>
        <dbReference type="ARBA" id="ARBA00022741"/>
    </source>
</evidence>
<keyword evidence="3 7" id="KW-0547">Nucleotide-binding</keyword>
<comment type="function">
    <text evidence="7">Allows the formation of correctly charged Gln-tRNA(Gln) through the transamidation of misacylated Glu-tRNA(Gln) in organisms which lack glutaminyl-tRNA synthetase. The reaction takes place in the presence of glutamine and ATP through an activated gamma-phospho-Glu-tRNA(Gln).</text>
</comment>
<feature type="active site" description="Acyl-ester intermediate" evidence="7">
    <location>
        <position position="176"/>
    </location>
</feature>
<feature type="active site" description="Charge relay system" evidence="7">
    <location>
        <position position="77"/>
    </location>
</feature>
<keyword evidence="5 7" id="KW-0648">Protein biosynthesis</keyword>
<evidence type="ECO:0000259" key="8">
    <source>
        <dbReference type="Pfam" id="PF01425"/>
    </source>
</evidence>
<dbReference type="InterPro" id="IPR004412">
    <property type="entry name" value="GatA"/>
</dbReference>
<dbReference type="PANTHER" id="PTHR11895">
    <property type="entry name" value="TRANSAMIDASE"/>
    <property type="match status" value="1"/>
</dbReference>